<dbReference type="PANTHER" id="PTHR19304">
    <property type="entry name" value="CYCLIC-AMP RESPONSE ELEMENT BINDING PROTEIN"/>
    <property type="match status" value="1"/>
</dbReference>
<dbReference type="InterPro" id="IPR004827">
    <property type="entry name" value="bZIP"/>
</dbReference>
<feature type="region of interest" description="Disordered" evidence="5">
    <location>
        <begin position="522"/>
        <end position="541"/>
    </location>
</feature>
<dbReference type="PROSITE" id="PS50217">
    <property type="entry name" value="BZIP"/>
    <property type="match status" value="1"/>
</dbReference>
<reference evidence="7 8" key="1">
    <citation type="submission" date="2024-03" db="EMBL/GenBank/DDBJ databases">
        <title>Adaptation during the transition from Ophiocordyceps entomopathogen to insect associate is accompanied by gene loss and intensified selection.</title>
        <authorList>
            <person name="Ward C.M."/>
            <person name="Onetto C.A."/>
            <person name="Borneman A.R."/>
        </authorList>
    </citation>
    <scope>NUCLEOTIDE SEQUENCE [LARGE SCALE GENOMIC DNA]</scope>
    <source>
        <strain evidence="7">AWRI1</strain>
        <tissue evidence="7">Single Adult Female</tissue>
    </source>
</reference>
<evidence type="ECO:0000256" key="2">
    <source>
        <dbReference type="ARBA" id="ARBA00023015"/>
    </source>
</evidence>
<evidence type="ECO:0000313" key="7">
    <source>
        <dbReference type="EMBL" id="KAK7582732.1"/>
    </source>
</evidence>
<feature type="region of interest" description="Disordered" evidence="5">
    <location>
        <begin position="307"/>
        <end position="333"/>
    </location>
</feature>
<dbReference type="SUPFAM" id="SSF57959">
    <property type="entry name" value="Leucine zipper domain"/>
    <property type="match status" value="1"/>
</dbReference>
<comment type="subcellular location">
    <subcellularLocation>
        <location evidence="1">Nucleus</location>
    </subcellularLocation>
</comment>
<dbReference type="PROSITE" id="PS00036">
    <property type="entry name" value="BZIP_BASIC"/>
    <property type="match status" value="1"/>
</dbReference>
<feature type="compositionally biased region" description="Polar residues" evidence="5">
    <location>
        <begin position="522"/>
        <end position="537"/>
    </location>
</feature>
<dbReference type="SMART" id="SM00338">
    <property type="entry name" value="BRLZ"/>
    <property type="match status" value="1"/>
</dbReference>
<evidence type="ECO:0000256" key="5">
    <source>
        <dbReference type="SAM" id="MobiDB-lite"/>
    </source>
</evidence>
<dbReference type="GO" id="GO:0003700">
    <property type="term" value="F:DNA-binding transcription factor activity"/>
    <property type="evidence" value="ECO:0007669"/>
    <property type="project" value="InterPro"/>
</dbReference>
<feature type="compositionally biased region" description="Basic and acidic residues" evidence="5">
    <location>
        <begin position="319"/>
        <end position="331"/>
    </location>
</feature>
<evidence type="ECO:0000256" key="3">
    <source>
        <dbReference type="ARBA" id="ARBA00023163"/>
    </source>
</evidence>
<gene>
    <name evidence="7" type="ORF">V9T40_014177</name>
</gene>
<dbReference type="EMBL" id="JBBCAQ010000033">
    <property type="protein sequence ID" value="KAK7582732.1"/>
    <property type="molecule type" value="Genomic_DNA"/>
</dbReference>
<evidence type="ECO:0000313" key="8">
    <source>
        <dbReference type="Proteomes" id="UP001367676"/>
    </source>
</evidence>
<keyword evidence="3" id="KW-0804">Transcription</keyword>
<dbReference type="Gene3D" id="1.20.5.170">
    <property type="match status" value="1"/>
</dbReference>
<dbReference type="Proteomes" id="UP001367676">
    <property type="component" value="Unassembled WGS sequence"/>
</dbReference>
<dbReference type="CDD" id="cd14687">
    <property type="entry name" value="bZIP_ATF2"/>
    <property type="match status" value="1"/>
</dbReference>
<dbReference type="InterPro" id="IPR051027">
    <property type="entry name" value="bZIP_transcription_factors"/>
</dbReference>
<dbReference type="InterPro" id="IPR046347">
    <property type="entry name" value="bZIP_sf"/>
</dbReference>
<keyword evidence="2" id="KW-0805">Transcription regulation</keyword>
<accession>A0AAN9Y1Z7</accession>
<keyword evidence="4" id="KW-0539">Nucleus</keyword>
<comment type="caution">
    <text evidence="7">The sequence shown here is derived from an EMBL/GenBank/DDBJ whole genome shotgun (WGS) entry which is preliminary data.</text>
</comment>
<sequence length="597" mass="65962">MDEIIISSTALDDLEMHDDNATPTTRFIRNCEAVGLFNDLPPNPFEETFRMATTNELPLSLKNADLNLKVNSEETLNTPRVISSSSKPSFQSLGPVIDDDEDIVVLNDLLEPILPETSHIPSVQNDINSNDSSDVEIIENSHPTNSTITKSIPANLTSNINFENIIFTIADNVEKNGNVGGFLLEPSTSQATSNSITVNYAPNNEFILQKPFIPISQNEGTEKSKSTVTYTSNVNTKPMNVVKNPSIVYKLAGTNFPAILSGKNVVLLPSKSSSANMETNFSKIASRPSGETKNQNDENDVRQELLEANRDSNSVSSVEDEKKEYSRERNRMAQKRCRLKKKKYFMQLKNETENALSDNRKLESLVHSLRAEIAHLKTLLLAHRNCSVTRAMYKADLNAIMNDEVSKIAEDIEIPASDDADGCSSPMQITYRHYNKQVQNQRVKQVNHFHVHVPASPETSNDQQLLNFAPDPDLFTAQPFTFPSQMNVFSSKLNSNKRLICDSKVVPIRTNDQASRRAVNSSTSLARSALPSSQKVNGNRKPGLKIYINGSEASLSQIAEPIASTTSVSSVTSSCRSTSSLNMSTRVIKSNAKSRTS</sequence>
<feature type="domain" description="BZIP" evidence="6">
    <location>
        <begin position="320"/>
        <end position="383"/>
    </location>
</feature>
<keyword evidence="8" id="KW-1185">Reference proteome</keyword>
<proteinExistence type="predicted"/>
<evidence type="ECO:0000259" key="6">
    <source>
        <dbReference type="PROSITE" id="PS50217"/>
    </source>
</evidence>
<name>A0AAN9Y1Z7_9HEMI</name>
<organism evidence="7 8">
    <name type="scientific">Parthenolecanium corni</name>
    <dbReference type="NCBI Taxonomy" id="536013"/>
    <lineage>
        <taxon>Eukaryota</taxon>
        <taxon>Metazoa</taxon>
        <taxon>Ecdysozoa</taxon>
        <taxon>Arthropoda</taxon>
        <taxon>Hexapoda</taxon>
        <taxon>Insecta</taxon>
        <taxon>Pterygota</taxon>
        <taxon>Neoptera</taxon>
        <taxon>Paraneoptera</taxon>
        <taxon>Hemiptera</taxon>
        <taxon>Sternorrhyncha</taxon>
        <taxon>Coccoidea</taxon>
        <taxon>Coccidae</taxon>
        <taxon>Parthenolecanium</taxon>
    </lineage>
</organism>
<dbReference type="Pfam" id="PF00170">
    <property type="entry name" value="bZIP_1"/>
    <property type="match status" value="1"/>
</dbReference>
<dbReference type="AlphaFoldDB" id="A0AAN9Y1Z7"/>
<protein>
    <recommendedName>
        <fullName evidence="6">BZIP domain-containing protein</fullName>
    </recommendedName>
</protein>
<evidence type="ECO:0000256" key="4">
    <source>
        <dbReference type="ARBA" id="ARBA00023242"/>
    </source>
</evidence>
<dbReference type="GO" id="GO:0005634">
    <property type="term" value="C:nucleus"/>
    <property type="evidence" value="ECO:0007669"/>
    <property type="project" value="UniProtKB-SubCell"/>
</dbReference>
<evidence type="ECO:0000256" key="1">
    <source>
        <dbReference type="ARBA" id="ARBA00004123"/>
    </source>
</evidence>